<name>A0A1F6WZS7_9BACT</name>
<accession>A0A1F6WZS7</accession>
<sequence length="99" mass="11341">MKKVAKDTNKEMKHFLGVLNEMHGENLKGIREGFIIVNKKLDSHTEMIGSLVENVSVLKSDMIIVKEDLSVIKSDLKRKVDYDDFLSLVKRVQKIEAKL</sequence>
<proteinExistence type="predicted"/>
<protein>
    <submittedName>
        <fullName evidence="1">Uncharacterized protein</fullName>
    </submittedName>
</protein>
<reference evidence="1 2" key="1">
    <citation type="journal article" date="2016" name="Nat. Commun.">
        <title>Thousands of microbial genomes shed light on interconnected biogeochemical processes in an aquifer system.</title>
        <authorList>
            <person name="Anantharaman K."/>
            <person name="Brown C.T."/>
            <person name="Hug L.A."/>
            <person name="Sharon I."/>
            <person name="Castelle C.J."/>
            <person name="Probst A.J."/>
            <person name="Thomas B.C."/>
            <person name="Singh A."/>
            <person name="Wilkins M.J."/>
            <person name="Karaoz U."/>
            <person name="Brodie E.L."/>
            <person name="Williams K.H."/>
            <person name="Hubbard S.S."/>
            <person name="Banfield J.F."/>
        </authorList>
    </citation>
    <scope>NUCLEOTIDE SEQUENCE [LARGE SCALE GENOMIC DNA]</scope>
</reference>
<dbReference type="AlphaFoldDB" id="A0A1F6WZS7"/>
<gene>
    <name evidence="1" type="ORF">A3A91_02820</name>
</gene>
<evidence type="ECO:0000313" key="2">
    <source>
        <dbReference type="Proteomes" id="UP000177001"/>
    </source>
</evidence>
<organism evidence="1 2">
    <name type="scientific">Candidatus Nomurabacteria bacterium RIFCSPLOWO2_01_FULL_36_16</name>
    <dbReference type="NCBI Taxonomy" id="1801767"/>
    <lineage>
        <taxon>Bacteria</taxon>
        <taxon>Candidatus Nomuraibacteriota</taxon>
    </lineage>
</organism>
<dbReference type="EMBL" id="MFUR01000003">
    <property type="protein sequence ID" value="OGI87403.1"/>
    <property type="molecule type" value="Genomic_DNA"/>
</dbReference>
<comment type="caution">
    <text evidence="1">The sequence shown here is derived from an EMBL/GenBank/DDBJ whole genome shotgun (WGS) entry which is preliminary data.</text>
</comment>
<evidence type="ECO:0000313" key="1">
    <source>
        <dbReference type="EMBL" id="OGI87403.1"/>
    </source>
</evidence>
<dbReference type="Proteomes" id="UP000177001">
    <property type="component" value="Unassembled WGS sequence"/>
</dbReference>